<proteinExistence type="predicted"/>
<dbReference type="AlphaFoldDB" id="A0A943DGK5"/>
<name>A0A943DGK5_STRPA</name>
<gene>
    <name evidence="1" type="ORF">KHX87_02890</name>
</gene>
<protein>
    <submittedName>
        <fullName evidence="1">Uncharacterized protein</fullName>
    </submittedName>
</protein>
<comment type="caution">
    <text evidence="1">The sequence shown here is derived from an EMBL/GenBank/DDBJ whole genome shotgun (WGS) entry which is preliminary data.</text>
</comment>
<organism evidence="1 2">
    <name type="scientific">Streptococcus parasanguinis</name>
    <dbReference type="NCBI Taxonomy" id="1318"/>
    <lineage>
        <taxon>Bacteria</taxon>
        <taxon>Bacillati</taxon>
        <taxon>Bacillota</taxon>
        <taxon>Bacilli</taxon>
        <taxon>Lactobacillales</taxon>
        <taxon>Streptococcaceae</taxon>
        <taxon>Streptococcus</taxon>
    </lineage>
</organism>
<evidence type="ECO:0000313" key="1">
    <source>
        <dbReference type="EMBL" id="MBS5358043.1"/>
    </source>
</evidence>
<sequence length="129" mass="14867">MEYLTYPEYLKLGFDETDKFDKLYKRAEMTVNLYIHNFYAYKDFESDFKLRKEAVKNAVAYQIYYLDRSGIATAEEKQSLSSVTVGRTTVSYQSGSQSISKGSQYNLSLDAENWLKVAGFGYSGVSYDR</sequence>
<reference evidence="1" key="1">
    <citation type="submission" date="2021-02" db="EMBL/GenBank/DDBJ databases">
        <title>Infant gut strain persistence is associated with maternal origin, phylogeny, and functional potential including surface adhesion and iron acquisition.</title>
        <authorList>
            <person name="Lou Y.C."/>
        </authorList>
    </citation>
    <scope>NUCLEOTIDE SEQUENCE</scope>
    <source>
        <strain evidence="1">L3_098_011G1_dasL3_098_011G1_concoct_7</strain>
    </source>
</reference>
<evidence type="ECO:0000313" key="2">
    <source>
        <dbReference type="Proteomes" id="UP000709219"/>
    </source>
</evidence>
<accession>A0A943DGK5</accession>
<dbReference type="EMBL" id="JAGZFP010000004">
    <property type="protein sequence ID" value="MBS5358043.1"/>
    <property type="molecule type" value="Genomic_DNA"/>
</dbReference>
<dbReference type="Proteomes" id="UP000709219">
    <property type="component" value="Unassembled WGS sequence"/>
</dbReference>